<keyword evidence="1" id="KW-0472">Membrane</keyword>
<dbReference type="EMBL" id="CAJNNV010027163">
    <property type="protein sequence ID" value="CAE8619533.1"/>
    <property type="molecule type" value="Genomic_DNA"/>
</dbReference>
<accession>A0A813K9Q6</accession>
<evidence type="ECO:0000313" key="6">
    <source>
        <dbReference type="Proteomes" id="UP000654075"/>
    </source>
</evidence>
<gene>
    <name evidence="2" type="ORF">PGLA1383_LOCUS30101</name>
    <name evidence="3" type="ORF">PGLA1383_LOCUS37121</name>
    <name evidence="4" type="ORF">PGLA2088_LOCUS29795</name>
</gene>
<protein>
    <submittedName>
        <fullName evidence="4">Uncharacterized protein</fullName>
    </submittedName>
</protein>
<feature type="transmembrane region" description="Helical" evidence="1">
    <location>
        <begin position="455"/>
        <end position="478"/>
    </location>
</feature>
<keyword evidence="1" id="KW-1133">Transmembrane helix</keyword>
<keyword evidence="6" id="KW-1185">Reference proteome</keyword>
<feature type="transmembrane region" description="Helical" evidence="1">
    <location>
        <begin position="417"/>
        <end position="443"/>
    </location>
</feature>
<feature type="transmembrane region" description="Helical" evidence="1">
    <location>
        <begin position="299"/>
        <end position="326"/>
    </location>
</feature>
<name>A0A813K9Q6_POLGL</name>
<dbReference type="EMBL" id="CAJNNV010025107">
    <property type="protein sequence ID" value="CAE8612304.1"/>
    <property type="molecule type" value="Genomic_DNA"/>
</dbReference>
<dbReference type="Proteomes" id="UP000654075">
    <property type="component" value="Unassembled WGS sequence"/>
</dbReference>
<dbReference type="AlphaFoldDB" id="A0A813K9Q6"/>
<dbReference type="Proteomes" id="UP000626109">
    <property type="component" value="Unassembled WGS sequence"/>
</dbReference>
<evidence type="ECO:0000313" key="2">
    <source>
        <dbReference type="EMBL" id="CAE8612304.1"/>
    </source>
</evidence>
<evidence type="ECO:0000256" key="1">
    <source>
        <dbReference type="SAM" id="Phobius"/>
    </source>
</evidence>
<dbReference type="EMBL" id="CAJNNW010028495">
    <property type="protein sequence ID" value="CAE8696352.1"/>
    <property type="molecule type" value="Genomic_DNA"/>
</dbReference>
<evidence type="ECO:0000313" key="5">
    <source>
        <dbReference type="Proteomes" id="UP000626109"/>
    </source>
</evidence>
<reference evidence="4" key="1">
    <citation type="submission" date="2021-02" db="EMBL/GenBank/DDBJ databases">
        <authorList>
            <person name="Dougan E. K."/>
            <person name="Rhodes N."/>
            <person name="Thang M."/>
            <person name="Chan C."/>
        </authorList>
    </citation>
    <scope>NUCLEOTIDE SEQUENCE</scope>
</reference>
<organism evidence="4 5">
    <name type="scientific">Polarella glacialis</name>
    <name type="common">Dinoflagellate</name>
    <dbReference type="NCBI Taxonomy" id="89957"/>
    <lineage>
        <taxon>Eukaryota</taxon>
        <taxon>Sar</taxon>
        <taxon>Alveolata</taxon>
        <taxon>Dinophyceae</taxon>
        <taxon>Suessiales</taxon>
        <taxon>Suessiaceae</taxon>
        <taxon>Polarella</taxon>
    </lineage>
</organism>
<sequence length="526" mass="54753">MDLLVACLTRPFDRALSLSFRIFWAELQEAGRRISEQAAHLLPASSARPITKRLGLARRITLLALEAILVGEALHWVCTAWALSWFWVYYALRVPAREVFYPAEFLFPELQTEPLSSTLGKSSAAAGHLLALPEGAARFLQFPEGNGHPSVTAACADVLLALPGHVASLDVALTATLASQETCGASPSLYRFQLLDAAGTEVTDSQAAWRPLILPARHWAIQVWSAVLWGPFIALGLVSADPDEIVAPLFEGLQISEQAREATKSARLCIAPPLLSFRSQLRLKLRTAWPFRLLQDRPILCSCGVALFVAIATWAVTGCLLLFVLLRHHALASASDAPPLASKAEGLSTALVLATEQETRKKGALLLPSEASVFQQARQTVAEGGSRALEMAASPVAQVTAASAATGAVALGTSGGFAGLVAGGVAGAAAGLIPAIFTFGLSIPVGFVLGSTTGAAAGAAVGGSVGIVGGGAAGYGIYSNRAALSEKATAAWDTADSYATSLNLNVYVPVELVRGRAISGTGSTTP</sequence>
<proteinExistence type="predicted"/>
<evidence type="ECO:0000313" key="4">
    <source>
        <dbReference type="EMBL" id="CAE8696352.1"/>
    </source>
</evidence>
<keyword evidence="1" id="KW-0812">Transmembrane</keyword>
<comment type="caution">
    <text evidence="4">The sequence shown here is derived from an EMBL/GenBank/DDBJ whole genome shotgun (WGS) entry which is preliminary data.</text>
</comment>
<evidence type="ECO:0000313" key="3">
    <source>
        <dbReference type="EMBL" id="CAE8619533.1"/>
    </source>
</evidence>